<comment type="caution">
    <text evidence="1">The sequence shown here is derived from an EMBL/GenBank/DDBJ whole genome shotgun (WGS) entry which is preliminary data.</text>
</comment>
<sequence>MDDTLSREAFLESLTARGYVVRRVAAGRYELTSVPQASVNAEAIPPGASVTTLELDSADWSDFISAFSSPQEGHAFADEVAHELETSVRPIARMGVNREDGFVAWFTERVPQEPRTSFPGPGWYAY</sequence>
<evidence type="ECO:0000313" key="1">
    <source>
        <dbReference type="EMBL" id="RXW32535.1"/>
    </source>
</evidence>
<dbReference type="RefSeq" id="WP_129458145.1">
    <property type="nucleotide sequence ID" value="NZ_PPCV01000003.1"/>
</dbReference>
<reference evidence="1 2" key="1">
    <citation type="submission" date="2018-01" db="EMBL/GenBank/DDBJ databases">
        <title>Lactibacter flavus gen. nov., sp. nov., a novel bacterium of the family Propionibacteriaceae isolated from raw milk and dairy products.</title>
        <authorList>
            <person name="Wenning M."/>
            <person name="Breitenwieser F."/>
            <person name="Huptas C."/>
            <person name="von Neubeck M."/>
            <person name="Busse H.-J."/>
            <person name="Scherer S."/>
        </authorList>
    </citation>
    <scope>NUCLEOTIDE SEQUENCE [LARGE SCALE GENOMIC DNA]</scope>
    <source>
        <strain evidence="1 2">VG341</strain>
    </source>
</reference>
<dbReference type="Proteomes" id="UP000290624">
    <property type="component" value="Unassembled WGS sequence"/>
</dbReference>
<dbReference type="AlphaFoldDB" id="A0A4Q2EKM1"/>
<proteinExistence type="predicted"/>
<name>A0A4Q2EKM1_9ACTN</name>
<keyword evidence="2" id="KW-1185">Reference proteome</keyword>
<gene>
    <name evidence="1" type="ORF">C1706_05040</name>
</gene>
<accession>A0A4Q2EKM1</accession>
<protein>
    <submittedName>
        <fullName evidence="1">Uncharacterized protein</fullName>
    </submittedName>
</protein>
<dbReference type="EMBL" id="PPCV01000003">
    <property type="protein sequence ID" value="RXW32535.1"/>
    <property type="molecule type" value="Genomic_DNA"/>
</dbReference>
<evidence type="ECO:0000313" key="2">
    <source>
        <dbReference type="Proteomes" id="UP000290624"/>
    </source>
</evidence>
<organism evidence="1 2">
    <name type="scientific">Propioniciclava flava</name>
    <dbReference type="NCBI Taxonomy" id="2072026"/>
    <lineage>
        <taxon>Bacteria</taxon>
        <taxon>Bacillati</taxon>
        <taxon>Actinomycetota</taxon>
        <taxon>Actinomycetes</taxon>
        <taxon>Propionibacteriales</taxon>
        <taxon>Propionibacteriaceae</taxon>
        <taxon>Propioniciclava</taxon>
    </lineage>
</organism>